<sequence>MTLPMIVPLLSCRCFPVASTAHAASRSTACGLVRDNSRHGRFKTLALLHRYVGYEAVNPIFWQQLVTGLSHYCADQAKGCSHVTAGPTESWPACATQPTKQWQ</sequence>
<evidence type="ECO:0000313" key="1">
    <source>
        <dbReference type="EMBL" id="GFH21793.1"/>
    </source>
</evidence>
<dbReference type="AlphaFoldDB" id="A0A699ZGU6"/>
<dbReference type="Proteomes" id="UP000485058">
    <property type="component" value="Unassembled WGS sequence"/>
</dbReference>
<proteinExistence type="predicted"/>
<accession>A0A699ZGU6</accession>
<evidence type="ECO:0000313" key="2">
    <source>
        <dbReference type="Proteomes" id="UP000485058"/>
    </source>
</evidence>
<comment type="caution">
    <text evidence="1">The sequence shown here is derived from an EMBL/GenBank/DDBJ whole genome shotgun (WGS) entry which is preliminary data.</text>
</comment>
<organism evidence="1 2">
    <name type="scientific">Haematococcus lacustris</name>
    <name type="common">Green alga</name>
    <name type="synonym">Haematococcus pluvialis</name>
    <dbReference type="NCBI Taxonomy" id="44745"/>
    <lineage>
        <taxon>Eukaryota</taxon>
        <taxon>Viridiplantae</taxon>
        <taxon>Chlorophyta</taxon>
        <taxon>core chlorophytes</taxon>
        <taxon>Chlorophyceae</taxon>
        <taxon>CS clade</taxon>
        <taxon>Chlamydomonadales</taxon>
        <taxon>Haematococcaceae</taxon>
        <taxon>Haematococcus</taxon>
    </lineage>
</organism>
<keyword evidence="2" id="KW-1185">Reference proteome</keyword>
<gene>
    <name evidence="1" type="ORF">HaLaN_19160</name>
</gene>
<dbReference type="EMBL" id="BLLF01001906">
    <property type="protein sequence ID" value="GFH21793.1"/>
    <property type="molecule type" value="Genomic_DNA"/>
</dbReference>
<reference evidence="1 2" key="1">
    <citation type="submission" date="2020-02" db="EMBL/GenBank/DDBJ databases">
        <title>Draft genome sequence of Haematococcus lacustris strain NIES-144.</title>
        <authorList>
            <person name="Morimoto D."/>
            <person name="Nakagawa S."/>
            <person name="Yoshida T."/>
            <person name="Sawayama S."/>
        </authorList>
    </citation>
    <scope>NUCLEOTIDE SEQUENCE [LARGE SCALE GENOMIC DNA]</scope>
    <source>
        <strain evidence="1 2">NIES-144</strain>
    </source>
</reference>
<name>A0A699ZGU6_HAELA</name>
<protein>
    <submittedName>
        <fullName evidence="1">Uncharacterized protein</fullName>
    </submittedName>
</protein>